<feature type="transmembrane region" description="Helical" evidence="8">
    <location>
        <begin position="297"/>
        <end position="316"/>
    </location>
</feature>
<evidence type="ECO:0000313" key="11">
    <source>
        <dbReference type="EMBL" id="RBP37121.1"/>
    </source>
</evidence>
<dbReference type="Proteomes" id="UP000253628">
    <property type="component" value="Unassembled WGS sequence"/>
</dbReference>
<feature type="domain" description="NADH-Ubiquinone oxidoreductase (complex I) chain 5 N-terminal" evidence="10">
    <location>
        <begin position="57"/>
        <end position="87"/>
    </location>
</feature>
<evidence type="ECO:0000256" key="2">
    <source>
        <dbReference type="ARBA" id="ARBA00022475"/>
    </source>
</evidence>
<dbReference type="EMBL" id="QNRQ01000010">
    <property type="protein sequence ID" value="RBP37121.1"/>
    <property type="molecule type" value="Genomic_DNA"/>
</dbReference>
<evidence type="ECO:0000259" key="10">
    <source>
        <dbReference type="Pfam" id="PF00662"/>
    </source>
</evidence>
<dbReference type="Pfam" id="PF00662">
    <property type="entry name" value="Proton_antipo_N"/>
    <property type="match status" value="1"/>
</dbReference>
<feature type="transmembrane region" description="Helical" evidence="8">
    <location>
        <begin position="403"/>
        <end position="425"/>
    </location>
</feature>
<evidence type="ECO:0000256" key="7">
    <source>
        <dbReference type="RuleBase" id="RU000320"/>
    </source>
</evidence>
<dbReference type="InterPro" id="IPR001516">
    <property type="entry name" value="Proton_antipo_N"/>
</dbReference>
<organism evidence="11 12">
    <name type="scientific">Eoetvoesiella caeni</name>
    <dbReference type="NCBI Taxonomy" id="645616"/>
    <lineage>
        <taxon>Bacteria</taxon>
        <taxon>Pseudomonadati</taxon>
        <taxon>Pseudomonadota</taxon>
        <taxon>Betaproteobacteria</taxon>
        <taxon>Burkholderiales</taxon>
        <taxon>Alcaligenaceae</taxon>
        <taxon>Eoetvoesiella</taxon>
    </lineage>
</organism>
<evidence type="ECO:0000256" key="3">
    <source>
        <dbReference type="ARBA" id="ARBA00022692"/>
    </source>
</evidence>
<dbReference type="PANTHER" id="PTHR42682">
    <property type="entry name" value="HYDROGENASE-4 COMPONENT F"/>
    <property type="match status" value="1"/>
</dbReference>
<dbReference type="RefSeq" id="WP_113934327.1">
    <property type="nucleotide sequence ID" value="NZ_JACCEU010000003.1"/>
</dbReference>
<keyword evidence="2" id="KW-1003">Cell membrane</keyword>
<dbReference type="Pfam" id="PF00361">
    <property type="entry name" value="Proton_antipo_M"/>
    <property type="match status" value="1"/>
</dbReference>
<evidence type="ECO:0000256" key="5">
    <source>
        <dbReference type="ARBA" id="ARBA00023002"/>
    </source>
</evidence>
<keyword evidence="6 8" id="KW-0472">Membrane</keyword>
<dbReference type="AlphaFoldDB" id="A0A366H5B5"/>
<feature type="transmembrane region" description="Helical" evidence="8">
    <location>
        <begin position="271"/>
        <end position="291"/>
    </location>
</feature>
<feature type="transmembrane region" description="Helical" evidence="8">
    <location>
        <begin position="369"/>
        <end position="391"/>
    </location>
</feature>
<name>A0A366H5B5_9BURK</name>
<evidence type="ECO:0000256" key="6">
    <source>
        <dbReference type="ARBA" id="ARBA00023136"/>
    </source>
</evidence>
<evidence type="ECO:0000256" key="1">
    <source>
        <dbReference type="ARBA" id="ARBA00004651"/>
    </source>
</evidence>
<dbReference type="InterPro" id="IPR001750">
    <property type="entry name" value="ND/Mrp_TM"/>
</dbReference>
<keyword evidence="5" id="KW-0560">Oxidoreductase</keyword>
<dbReference type="OrthoDB" id="9768329at2"/>
<gene>
    <name evidence="11" type="ORF">DFR37_11074</name>
</gene>
<feature type="domain" description="NADH:quinone oxidoreductase/Mrp antiporter transmembrane" evidence="9">
    <location>
        <begin position="122"/>
        <end position="408"/>
    </location>
</feature>
<dbReference type="GO" id="GO:0005886">
    <property type="term" value="C:plasma membrane"/>
    <property type="evidence" value="ECO:0007669"/>
    <property type="project" value="UniProtKB-SubCell"/>
</dbReference>
<dbReference type="InterPro" id="IPR052175">
    <property type="entry name" value="ComplexI-like_HydComp"/>
</dbReference>
<dbReference type="PRINTS" id="PR01434">
    <property type="entry name" value="NADHDHGNASE5"/>
</dbReference>
<feature type="transmembrane region" description="Helical" evidence="8">
    <location>
        <begin position="445"/>
        <end position="465"/>
    </location>
</feature>
<evidence type="ECO:0000259" key="9">
    <source>
        <dbReference type="Pfam" id="PF00361"/>
    </source>
</evidence>
<evidence type="ECO:0000256" key="4">
    <source>
        <dbReference type="ARBA" id="ARBA00022989"/>
    </source>
</evidence>
<feature type="transmembrane region" description="Helical" evidence="8">
    <location>
        <begin position="233"/>
        <end position="251"/>
    </location>
</feature>
<feature type="transmembrane region" description="Helical" evidence="8">
    <location>
        <begin position="106"/>
        <end position="130"/>
    </location>
</feature>
<feature type="transmembrane region" description="Helical" evidence="8">
    <location>
        <begin position="190"/>
        <end position="213"/>
    </location>
</feature>
<evidence type="ECO:0000256" key="8">
    <source>
        <dbReference type="SAM" id="Phobius"/>
    </source>
</evidence>
<keyword evidence="3 7" id="KW-0812">Transmembrane</keyword>
<evidence type="ECO:0000313" key="12">
    <source>
        <dbReference type="Proteomes" id="UP000253628"/>
    </source>
</evidence>
<dbReference type="PANTHER" id="PTHR42682:SF5">
    <property type="entry name" value="HYDROGENASE-4 COMPONENT F"/>
    <property type="match status" value="1"/>
</dbReference>
<keyword evidence="4 8" id="KW-1133">Transmembrane helix</keyword>
<comment type="subcellular location">
    <subcellularLocation>
        <location evidence="1">Cell membrane</location>
        <topology evidence="1">Multi-pass membrane protein</topology>
    </subcellularLocation>
    <subcellularLocation>
        <location evidence="7">Membrane</location>
        <topology evidence="7">Multi-pass membrane protein</topology>
    </subcellularLocation>
</comment>
<accession>A0A366H5B5</accession>
<reference evidence="11 12" key="1">
    <citation type="submission" date="2018-06" db="EMBL/GenBank/DDBJ databases">
        <title>Genomic Encyclopedia of Type Strains, Phase IV (KMG-IV): sequencing the most valuable type-strain genomes for metagenomic binning, comparative biology and taxonomic classification.</title>
        <authorList>
            <person name="Goeker M."/>
        </authorList>
    </citation>
    <scope>NUCLEOTIDE SEQUENCE [LARGE SCALE GENOMIC DNA]</scope>
    <source>
        <strain evidence="11 12">DSM 25520</strain>
    </source>
</reference>
<protein>
    <submittedName>
        <fullName evidence="11">Hydrogenase-4 component F</fullName>
    </submittedName>
</protein>
<feature type="transmembrane region" description="Helical" evidence="8">
    <location>
        <begin position="65"/>
        <end position="86"/>
    </location>
</feature>
<dbReference type="GO" id="GO:0016491">
    <property type="term" value="F:oxidoreductase activity"/>
    <property type="evidence" value="ECO:0007669"/>
    <property type="project" value="UniProtKB-KW"/>
</dbReference>
<proteinExistence type="predicted"/>
<keyword evidence="12" id="KW-1185">Reference proteome</keyword>
<feature type="transmembrane region" description="Helical" evidence="8">
    <location>
        <begin position="156"/>
        <end position="178"/>
    </location>
</feature>
<comment type="caution">
    <text evidence="11">The sequence shown here is derived from an EMBL/GenBank/DDBJ whole genome shotgun (WGS) entry which is preliminary data.</text>
</comment>
<sequence>MLTWILLVPAIAAAVTLSSRRAAPSITLATSLIVFILSWAAAAQVEQGTVLQSFYGGLTLDAFSAVYLVLVAFVGVTAALYSIGYLPAHYSEQEGASPRYRAYWPLYNLFMMSMLAVPLLANLAVVWIAIELTTVFSAFLVAYEDRTTALEAAWKYVALTSMGAMIALFGVLVLYYAVHDAGQPVTWPGLIAAAPYLKPALLSVSFVLWLVGFGTKAGLVPMHTWLPDAHSQAPASICGLLSGVEVSGALYMLLRIHPALLRNPGVLHPQAWYLVAGLLSVAAAAFLLLQVHDFKRLFAYSTIEHMGVILTACGLGANAHELGTVYQFFAHAFTKSFCFYVAGLATIVYGTQEIAAVRGLLHRSPVVGWALLLGGLAIAGAPPFALFISEFQIVATGFAAGEYVATGLLTALLVLAFVAILYQIGRIVFGEPAPTEAEAHAKLPATSLAAVGIAFVPMFVFGFYVPPPLLSLLRQAATLLGGTA</sequence>